<reference evidence="4" key="1">
    <citation type="submission" date="2006-01" db="EMBL/GenBank/DDBJ databases">
        <title>Genome of the cyst-dividing bacterium Ramlibacter tataouinensis.</title>
        <authorList>
            <person name="Barakat M."/>
            <person name="Ortet P."/>
            <person name="De Luca G."/>
            <person name="Jourlin-Castelli C."/>
            <person name="Ansaldi M."/>
            <person name="Py B."/>
            <person name="Fichant G."/>
            <person name="Coutinho P."/>
            <person name="Voulhoux R."/>
            <person name="Bastien O."/>
            <person name="Roy S."/>
            <person name="Marechal E."/>
            <person name="Henrissat B."/>
            <person name="Quentin Y."/>
            <person name="Noirot P."/>
            <person name="Filloux A."/>
            <person name="Mejean V."/>
            <person name="DuBow M."/>
            <person name="Barras F."/>
            <person name="Heulin T."/>
        </authorList>
    </citation>
    <scope>NUCLEOTIDE SEQUENCE [LARGE SCALE GENOMIC DNA]</scope>
    <source>
        <strain evidence="4">ATCC BAA-407 / DSM 14655 / LMG 21543 / TTB310</strain>
    </source>
</reference>
<evidence type="ECO:0000256" key="2">
    <source>
        <dbReference type="SAM" id="Phobius"/>
    </source>
</evidence>
<dbReference type="HOGENOM" id="CLU_128090_0_0_4"/>
<evidence type="ECO:0008006" key="5">
    <source>
        <dbReference type="Google" id="ProtNLM"/>
    </source>
</evidence>
<organism evidence="3 4">
    <name type="scientific">Ramlibacter tataouinensis (strain ATCC BAA-407 / DSM 14655 / LMG 21543 / TTB310)</name>
    <dbReference type="NCBI Taxonomy" id="365046"/>
    <lineage>
        <taxon>Bacteria</taxon>
        <taxon>Pseudomonadati</taxon>
        <taxon>Pseudomonadota</taxon>
        <taxon>Betaproteobacteria</taxon>
        <taxon>Burkholderiales</taxon>
        <taxon>Comamonadaceae</taxon>
        <taxon>Ramlibacter</taxon>
    </lineage>
</organism>
<feature type="transmembrane region" description="Helical" evidence="2">
    <location>
        <begin position="84"/>
        <end position="101"/>
    </location>
</feature>
<reference evidence="3 4" key="2">
    <citation type="journal article" date="2011" name="PLoS ONE">
        <title>The Cyst-Dividing Bacterium Ramlibacter tataouinensis TTB310 Genome Reveals a Well-Stocked Toolbox for Adaptation to a Desert Environment.</title>
        <authorList>
            <person name="De Luca G."/>
            <person name="Barakat M."/>
            <person name="Ortet P."/>
            <person name="Fochesato S."/>
            <person name="Jourlin-Castelli C."/>
            <person name="Ansaldi M."/>
            <person name="Py B."/>
            <person name="Fichant G."/>
            <person name="Coutinho P.M."/>
            <person name="Voulhoux R."/>
            <person name="Bastien O."/>
            <person name="Marechal E."/>
            <person name="Henrissat B."/>
            <person name="Quentin Y."/>
            <person name="Noirot P."/>
            <person name="Filloux A."/>
            <person name="Mejean V."/>
            <person name="Dubow M.S."/>
            <person name="Barras F."/>
            <person name="Barbe V."/>
            <person name="Weissenbach J."/>
            <person name="Mihalcescu I."/>
            <person name="Vermeglio A."/>
            <person name="Achouak W."/>
            <person name="Heulin T."/>
        </authorList>
    </citation>
    <scope>NUCLEOTIDE SEQUENCE [LARGE SCALE GENOMIC DNA]</scope>
    <source>
        <strain evidence="4">ATCC BAA-407 / DSM 14655 / LMG 21543 / TTB310</strain>
    </source>
</reference>
<dbReference type="EMBL" id="CP000245">
    <property type="protein sequence ID" value="AEG94196.1"/>
    <property type="molecule type" value="Genomic_DNA"/>
</dbReference>
<accession>F5XWQ2</accession>
<dbReference type="Proteomes" id="UP000008385">
    <property type="component" value="Chromosome"/>
</dbReference>
<keyword evidence="2" id="KW-0472">Membrane</keyword>
<keyword evidence="4" id="KW-1185">Reference proteome</keyword>
<name>F5XWQ2_RAMTT</name>
<protein>
    <recommendedName>
        <fullName evidence="5">DUF883 domain-containing protein</fullName>
    </recommendedName>
</protein>
<evidence type="ECO:0000256" key="1">
    <source>
        <dbReference type="SAM" id="MobiDB-lite"/>
    </source>
</evidence>
<dbReference type="AlphaFoldDB" id="F5XWQ2"/>
<dbReference type="OrthoDB" id="8912292at2"/>
<dbReference type="STRING" id="365046.Rta_30860"/>
<gene>
    <name evidence="3" type="ordered locus">Rta_30860</name>
</gene>
<keyword evidence="2" id="KW-1133">Transmembrane helix</keyword>
<feature type="region of interest" description="Disordered" evidence="1">
    <location>
        <begin position="1"/>
        <end position="31"/>
    </location>
</feature>
<evidence type="ECO:0000313" key="4">
    <source>
        <dbReference type="Proteomes" id="UP000008385"/>
    </source>
</evidence>
<feature type="compositionally biased region" description="Low complexity" evidence="1">
    <location>
        <begin position="1"/>
        <end position="24"/>
    </location>
</feature>
<proteinExistence type="predicted"/>
<evidence type="ECO:0000313" key="3">
    <source>
        <dbReference type="EMBL" id="AEG94196.1"/>
    </source>
</evidence>
<dbReference type="RefSeq" id="WP_013902427.1">
    <property type="nucleotide sequence ID" value="NC_015677.1"/>
</dbReference>
<dbReference type="KEGG" id="rta:Rta_30860"/>
<sequence length="109" mass="11498">MIHRSPTLRARASATRSLADDASSAGGGALDSTREFAAQTLERAAEKMRDLRYGVADTASAAQRQMGHYASATTRYVTEQPVKAALIAAAVGALVAGAFLLSRRRGGRY</sequence>
<keyword evidence="2" id="KW-0812">Transmembrane</keyword>